<evidence type="ECO:0000313" key="2">
    <source>
        <dbReference type="EMBL" id="EGA70538.1"/>
    </source>
</evidence>
<keyword evidence="1" id="KW-0732">Signal</keyword>
<dbReference type="AlphaFoldDB" id="E8M688"/>
<organism evidence="2 3">
    <name type="scientific">Vibrio sinaloensis DSM 21326</name>
    <dbReference type="NCBI Taxonomy" id="945550"/>
    <lineage>
        <taxon>Bacteria</taxon>
        <taxon>Pseudomonadati</taxon>
        <taxon>Pseudomonadota</taxon>
        <taxon>Gammaproteobacteria</taxon>
        <taxon>Vibrionales</taxon>
        <taxon>Vibrionaceae</taxon>
        <taxon>Vibrio</taxon>
        <taxon>Vibrio oreintalis group</taxon>
    </lineage>
</organism>
<dbReference type="Pfam" id="PF06291">
    <property type="entry name" value="Lambda_Bor"/>
    <property type="match status" value="1"/>
</dbReference>
<evidence type="ECO:0000256" key="1">
    <source>
        <dbReference type="SAM" id="SignalP"/>
    </source>
</evidence>
<proteinExistence type="predicted"/>
<evidence type="ECO:0000313" key="3">
    <source>
        <dbReference type="Proteomes" id="UP000006228"/>
    </source>
</evidence>
<protein>
    <submittedName>
        <fullName evidence="2">Putative Bor protein of bacteriophage</fullName>
    </submittedName>
</protein>
<dbReference type="eggNOG" id="ENOG5032U6W">
    <property type="taxonomic scope" value="Bacteria"/>
</dbReference>
<dbReference type="RefSeq" id="WP_008076526.1">
    <property type="nucleotide sequence ID" value="NZ_AEVT01000058.1"/>
</dbReference>
<dbReference type="OrthoDB" id="332829at2"/>
<dbReference type="PROSITE" id="PS51257">
    <property type="entry name" value="PROKAR_LIPOPROTEIN"/>
    <property type="match status" value="1"/>
</dbReference>
<comment type="caution">
    <text evidence="2">The sequence shown here is derived from an EMBL/GenBank/DDBJ whole genome shotgun (WGS) entry which is preliminary data.</text>
</comment>
<reference evidence="2 3" key="1">
    <citation type="journal article" date="2012" name="Int. J. Syst. Evol. Microbiol.">
        <title>Vibrio caribbeanicus sp. nov., isolated from the marine sponge Scleritoderma cyanea.</title>
        <authorList>
            <person name="Hoffmann M."/>
            <person name="Monday S.R."/>
            <person name="Allard M.W."/>
            <person name="Strain E.A."/>
            <person name="Whittaker P."/>
            <person name="Naum M."/>
            <person name="McCarthy P.J."/>
            <person name="Lopez J.V."/>
            <person name="Fischer M."/>
            <person name="Brown E.W."/>
        </authorList>
    </citation>
    <scope>NUCLEOTIDE SEQUENCE [LARGE SCALE GENOMIC DNA]</scope>
    <source>
        <strain evidence="3">DSMZ 21326</strain>
    </source>
</reference>
<sequence>MKKLVLAAFIAALASGCAQQTFVMSPETSAPASNATKEQTHHFFIDGLAQEKEIDASSVCGGVDKIAKVEVQKTFTNVLLDVVTLGIYTPKEARVYCK</sequence>
<dbReference type="Proteomes" id="UP000006228">
    <property type="component" value="Unassembled WGS sequence"/>
</dbReference>
<dbReference type="EMBL" id="AEVT01000058">
    <property type="protein sequence ID" value="EGA70538.1"/>
    <property type="molecule type" value="Genomic_DNA"/>
</dbReference>
<gene>
    <name evidence="2" type="ORF">VISI1226_00695</name>
</gene>
<dbReference type="InterPro" id="IPR010438">
    <property type="entry name" value="Lambda_Bor"/>
</dbReference>
<dbReference type="GeneID" id="95569113"/>
<feature type="signal peptide" evidence="1">
    <location>
        <begin position="1"/>
        <end position="20"/>
    </location>
</feature>
<name>E8M688_PHOS4</name>
<feature type="chain" id="PRO_5003227935" evidence="1">
    <location>
        <begin position="21"/>
        <end position="98"/>
    </location>
</feature>
<accession>E8M688</accession>